<dbReference type="EMBL" id="MU864991">
    <property type="protein sequence ID" value="KAK4461417.1"/>
    <property type="molecule type" value="Genomic_DNA"/>
</dbReference>
<dbReference type="GO" id="GO:0004341">
    <property type="term" value="F:gluconolactonase activity"/>
    <property type="evidence" value="ECO:0007669"/>
    <property type="project" value="TreeGrafter"/>
</dbReference>
<evidence type="ECO:0000256" key="1">
    <source>
        <dbReference type="ARBA" id="ARBA00008853"/>
    </source>
</evidence>
<evidence type="ECO:0000256" key="2">
    <source>
        <dbReference type="PIRSR" id="PIRSR605511-1"/>
    </source>
</evidence>
<organism evidence="5 6">
    <name type="scientific">Cladorrhinum samala</name>
    <dbReference type="NCBI Taxonomy" id="585594"/>
    <lineage>
        <taxon>Eukaryota</taxon>
        <taxon>Fungi</taxon>
        <taxon>Dikarya</taxon>
        <taxon>Ascomycota</taxon>
        <taxon>Pezizomycotina</taxon>
        <taxon>Sordariomycetes</taxon>
        <taxon>Sordariomycetidae</taxon>
        <taxon>Sordariales</taxon>
        <taxon>Podosporaceae</taxon>
        <taxon>Cladorrhinum</taxon>
    </lineage>
</organism>
<dbReference type="GO" id="GO:0005509">
    <property type="term" value="F:calcium ion binding"/>
    <property type="evidence" value="ECO:0007669"/>
    <property type="project" value="TreeGrafter"/>
</dbReference>
<protein>
    <recommendedName>
        <fullName evidence="4">SMP-30/Gluconolactonase/LRE-like region domain-containing protein</fullName>
    </recommendedName>
</protein>
<dbReference type="InterPro" id="IPR013658">
    <property type="entry name" value="SGL"/>
</dbReference>
<feature type="binding site" evidence="3">
    <location>
        <position position="216"/>
    </location>
    <ligand>
        <name>a divalent metal cation</name>
        <dbReference type="ChEBI" id="CHEBI:60240"/>
    </ligand>
</feature>
<name>A0AAV9HKM9_9PEZI</name>
<dbReference type="InterPro" id="IPR005511">
    <property type="entry name" value="SMP-30"/>
</dbReference>
<evidence type="ECO:0000256" key="3">
    <source>
        <dbReference type="PIRSR" id="PIRSR605511-2"/>
    </source>
</evidence>
<feature type="binding site" evidence="3">
    <location>
        <position position="115"/>
    </location>
    <ligand>
        <name>substrate</name>
    </ligand>
</feature>
<dbReference type="PANTHER" id="PTHR10907:SF47">
    <property type="entry name" value="REGUCALCIN"/>
    <property type="match status" value="1"/>
</dbReference>
<comment type="caution">
    <text evidence="5">The sequence shown here is derived from an EMBL/GenBank/DDBJ whole genome shotgun (WGS) entry which is preliminary data.</text>
</comment>
<gene>
    <name evidence="5" type="ORF">QBC42DRAFT_227324</name>
</gene>
<reference evidence="5" key="2">
    <citation type="submission" date="2023-06" db="EMBL/GenBank/DDBJ databases">
        <authorList>
            <consortium name="Lawrence Berkeley National Laboratory"/>
            <person name="Mondo S.J."/>
            <person name="Hensen N."/>
            <person name="Bonometti L."/>
            <person name="Westerberg I."/>
            <person name="Brannstrom I.O."/>
            <person name="Guillou S."/>
            <person name="Cros-Aarteil S."/>
            <person name="Calhoun S."/>
            <person name="Haridas S."/>
            <person name="Kuo A."/>
            <person name="Pangilinan J."/>
            <person name="Riley R."/>
            <person name="Labutti K."/>
            <person name="Andreopoulos B."/>
            <person name="Lipzen A."/>
            <person name="Chen C."/>
            <person name="Yanf M."/>
            <person name="Daum C."/>
            <person name="Ng V."/>
            <person name="Clum A."/>
            <person name="Steindorff A."/>
            <person name="Ohm R."/>
            <person name="Martin F."/>
            <person name="Silar P."/>
            <person name="Natvig D."/>
            <person name="Lalanne C."/>
            <person name="Gautier V."/>
            <person name="Ament-Velasquez S.L."/>
            <person name="Kruys A."/>
            <person name="Hutchinson M.I."/>
            <person name="Powell A.J."/>
            <person name="Barry K."/>
            <person name="Miller A.N."/>
            <person name="Grigoriev I.V."/>
            <person name="Debuchy R."/>
            <person name="Gladieux P."/>
            <person name="Thoren M.H."/>
            <person name="Johannesson H."/>
        </authorList>
    </citation>
    <scope>NUCLEOTIDE SEQUENCE</scope>
    <source>
        <strain evidence="5">PSN324</strain>
    </source>
</reference>
<keyword evidence="6" id="KW-1185">Reference proteome</keyword>
<feature type="domain" description="SMP-30/Gluconolactonase/LRE-like region" evidence="4">
    <location>
        <begin position="25"/>
        <end position="271"/>
    </location>
</feature>
<dbReference type="SUPFAM" id="SSF63829">
    <property type="entry name" value="Calcium-dependent phosphotriesterase"/>
    <property type="match status" value="1"/>
</dbReference>
<dbReference type="PRINTS" id="PR01790">
    <property type="entry name" value="SMP30FAMILY"/>
</dbReference>
<keyword evidence="3" id="KW-0479">Metal-binding</keyword>
<dbReference type="Pfam" id="PF08450">
    <property type="entry name" value="SGL"/>
    <property type="match status" value="1"/>
</dbReference>
<accession>A0AAV9HKM9</accession>
<comment type="cofactor">
    <cofactor evidence="3">
        <name>Zn(2+)</name>
        <dbReference type="ChEBI" id="CHEBI:29105"/>
    </cofactor>
    <text evidence="3">Binds 1 divalent metal cation per subunit.</text>
</comment>
<dbReference type="Proteomes" id="UP001321749">
    <property type="component" value="Unassembled WGS sequence"/>
</dbReference>
<feature type="binding site" evidence="3">
    <location>
        <position position="166"/>
    </location>
    <ligand>
        <name>a divalent metal cation</name>
        <dbReference type="ChEBI" id="CHEBI:60240"/>
    </ligand>
</feature>
<feature type="active site" description="Proton donor/acceptor" evidence="2">
    <location>
        <position position="216"/>
    </location>
</feature>
<dbReference type="Gene3D" id="2.120.10.30">
    <property type="entry name" value="TolB, C-terminal domain"/>
    <property type="match status" value="1"/>
</dbReference>
<evidence type="ECO:0000259" key="4">
    <source>
        <dbReference type="Pfam" id="PF08450"/>
    </source>
</evidence>
<dbReference type="AlphaFoldDB" id="A0AAV9HKM9"/>
<feature type="binding site" evidence="3">
    <location>
        <position position="27"/>
    </location>
    <ligand>
        <name>a divalent metal cation</name>
        <dbReference type="ChEBI" id="CHEBI:60240"/>
    </ligand>
</feature>
<dbReference type="PANTHER" id="PTHR10907">
    <property type="entry name" value="REGUCALCIN"/>
    <property type="match status" value="1"/>
</dbReference>
<keyword evidence="3" id="KW-0862">Zinc</keyword>
<evidence type="ECO:0000313" key="6">
    <source>
        <dbReference type="Proteomes" id="UP001321749"/>
    </source>
</evidence>
<evidence type="ECO:0000313" key="5">
    <source>
        <dbReference type="EMBL" id="KAK4461417.1"/>
    </source>
</evidence>
<comment type="similarity">
    <text evidence="1">Belongs to the SMP-30/CGR1 family.</text>
</comment>
<sequence>MSTATEKGFQIWEVATPYLNVHCKLGEGPHYEPATNTLRFVDIINKRLHTVSLTDPGELKTIQFDEPVTVTADIEGVDPQQKILVGAKQGLAVLDRAKGEYQYLTKFGDGHERLRSNDGAVDPNGRFWLGTMTDFGLGDFRSEGFLYHFTSRSAPTVVLSDLKIPNSVGWSSDGRTMYFTHSTEREVIAWDYDVASGGTLSNQRVWYKHDGPGEPDGFRVDTEGNVWHAVYGESRVLKINKEGKLVGEVRLPTKNITCVEFVGEELLITTANDDEGEGTSKELGGALFRVNVGAKGVGFGKGFKLE</sequence>
<feature type="binding site" evidence="3">
    <location>
        <position position="117"/>
    </location>
    <ligand>
        <name>substrate</name>
    </ligand>
</feature>
<reference evidence="5" key="1">
    <citation type="journal article" date="2023" name="Mol. Phylogenet. Evol.">
        <title>Genome-scale phylogeny and comparative genomics of the fungal order Sordariales.</title>
        <authorList>
            <person name="Hensen N."/>
            <person name="Bonometti L."/>
            <person name="Westerberg I."/>
            <person name="Brannstrom I.O."/>
            <person name="Guillou S."/>
            <person name="Cros-Aarteil S."/>
            <person name="Calhoun S."/>
            <person name="Haridas S."/>
            <person name="Kuo A."/>
            <person name="Mondo S."/>
            <person name="Pangilinan J."/>
            <person name="Riley R."/>
            <person name="LaButti K."/>
            <person name="Andreopoulos B."/>
            <person name="Lipzen A."/>
            <person name="Chen C."/>
            <person name="Yan M."/>
            <person name="Daum C."/>
            <person name="Ng V."/>
            <person name="Clum A."/>
            <person name="Steindorff A."/>
            <person name="Ohm R.A."/>
            <person name="Martin F."/>
            <person name="Silar P."/>
            <person name="Natvig D.O."/>
            <person name="Lalanne C."/>
            <person name="Gautier V."/>
            <person name="Ament-Velasquez S.L."/>
            <person name="Kruys A."/>
            <person name="Hutchinson M.I."/>
            <person name="Powell A.J."/>
            <person name="Barry K."/>
            <person name="Miller A.N."/>
            <person name="Grigoriev I.V."/>
            <person name="Debuchy R."/>
            <person name="Gladieux P."/>
            <person name="Hiltunen Thoren M."/>
            <person name="Johannesson H."/>
        </authorList>
    </citation>
    <scope>NUCLEOTIDE SEQUENCE</scope>
    <source>
        <strain evidence="5">PSN324</strain>
    </source>
</reference>
<dbReference type="InterPro" id="IPR011042">
    <property type="entry name" value="6-blade_b-propeller_TolB-like"/>
</dbReference>
<proteinExistence type="inferred from homology"/>